<feature type="repeat" description="RPEL" evidence="4">
    <location>
        <begin position="551"/>
        <end position="576"/>
    </location>
</feature>
<proteinExistence type="inferred from homology"/>
<feature type="repeat" description="RPEL" evidence="4">
    <location>
        <begin position="627"/>
        <end position="652"/>
    </location>
</feature>
<accession>A0A3Q3K6I1</accession>
<dbReference type="PANTHER" id="PTHR12751">
    <property type="entry name" value="PHOSPHATASE AND ACTIN REGULATOR PHACTR"/>
    <property type="match status" value="1"/>
</dbReference>
<evidence type="ECO:0000256" key="5">
    <source>
        <dbReference type="RuleBase" id="RU301113"/>
    </source>
</evidence>
<keyword evidence="8" id="KW-1185">Reference proteome</keyword>
<comment type="similarity">
    <text evidence="1 5">Belongs to the phosphatase and actin regulator family.</text>
</comment>
<evidence type="ECO:0000256" key="3">
    <source>
        <dbReference type="ARBA" id="ARBA00023203"/>
    </source>
</evidence>
<dbReference type="Gene3D" id="6.10.140.2130">
    <property type="match status" value="1"/>
</dbReference>
<feature type="repeat" description="RPEL" evidence="4">
    <location>
        <begin position="145"/>
        <end position="170"/>
    </location>
</feature>
<dbReference type="STRING" id="43700.ENSMALP00000029314"/>
<dbReference type="SMART" id="SM00707">
    <property type="entry name" value="RPEL"/>
    <property type="match status" value="4"/>
</dbReference>
<comment type="subunit">
    <text evidence="5">Binds PPP1CA and actin.</text>
</comment>
<dbReference type="InterPro" id="IPR004018">
    <property type="entry name" value="RPEL_repeat"/>
</dbReference>
<reference evidence="7" key="2">
    <citation type="submission" date="2025-09" db="UniProtKB">
        <authorList>
            <consortium name="Ensembl"/>
        </authorList>
    </citation>
    <scope>IDENTIFICATION</scope>
</reference>
<dbReference type="Gene3D" id="6.10.140.1750">
    <property type="match status" value="1"/>
</dbReference>
<evidence type="ECO:0000256" key="2">
    <source>
        <dbReference type="ARBA" id="ARBA00022737"/>
    </source>
</evidence>
<organism evidence="7 8">
    <name type="scientific">Monopterus albus</name>
    <name type="common">Swamp eel</name>
    <dbReference type="NCBI Taxonomy" id="43700"/>
    <lineage>
        <taxon>Eukaryota</taxon>
        <taxon>Metazoa</taxon>
        <taxon>Chordata</taxon>
        <taxon>Craniata</taxon>
        <taxon>Vertebrata</taxon>
        <taxon>Euteleostomi</taxon>
        <taxon>Actinopterygii</taxon>
        <taxon>Neopterygii</taxon>
        <taxon>Teleostei</taxon>
        <taxon>Neoteleostei</taxon>
        <taxon>Acanthomorphata</taxon>
        <taxon>Anabantaria</taxon>
        <taxon>Synbranchiformes</taxon>
        <taxon>Synbranchidae</taxon>
        <taxon>Monopterus</taxon>
    </lineage>
</organism>
<feature type="compositionally biased region" description="Polar residues" evidence="6">
    <location>
        <begin position="392"/>
        <end position="410"/>
    </location>
</feature>
<keyword evidence="3 5" id="KW-0009">Actin-binding</keyword>
<dbReference type="GO" id="GO:0030036">
    <property type="term" value="P:actin cytoskeleton organization"/>
    <property type="evidence" value="ECO:0007669"/>
    <property type="project" value="TreeGrafter"/>
</dbReference>
<evidence type="ECO:0000313" key="8">
    <source>
        <dbReference type="Proteomes" id="UP000261600"/>
    </source>
</evidence>
<feature type="compositionally biased region" description="Polar residues" evidence="6">
    <location>
        <begin position="239"/>
        <end position="251"/>
    </location>
</feature>
<feature type="compositionally biased region" description="Acidic residues" evidence="6">
    <location>
        <begin position="525"/>
        <end position="538"/>
    </location>
</feature>
<feature type="compositionally biased region" description="Basic and acidic residues" evidence="6">
    <location>
        <begin position="600"/>
        <end position="622"/>
    </location>
</feature>
<feature type="repeat" description="RPEL" evidence="4">
    <location>
        <begin position="589"/>
        <end position="614"/>
    </location>
</feature>
<dbReference type="GO" id="GO:0004864">
    <property type="term" value="F:protein phosphatase inhibitor activity"/>
    <property type="evidence" value="ECO:0007669"/>
    <property type="project" value="UniProtKB-UniRule"/>
</dbReference>
<feature type="compositionally biased region" description="Polar residues" evidence="6">
    <location>
        <begin position="284"/>
        <end position="302"/>
    </location>
</feature>
<feature type="region of interest" description="Disordered" evidence="6">
    <location>
        <begin position="598"/>
        <end position="622"/>
    </location>
</feature>
<feature type="compositionally biased region" description="Low complexity" evidence="6">
    <location>
        <begin position="266"/>
        <end position="283"/>
    </location>
</feature>
<dbReference type="PANTHER" id="PTHR12751:SF5">
    <property type="entry name" value="PHOSPHATASE AND ACTIN REGULATOR 2"/>
    <property type="match status" value="1"/>
</dbReference>
<evidence type="ECO:0000313" key="7">
    <source>
        <dbReference type="Ensembl" id="ENSMALP00000029314.1"/>
    </source>
</evidence>
<feature type="compositionally biased region" description="Basic and acidic residues" evidence="6">
    <location>
        <begin position="213"/>
        <end position="222"/>
    </location>
</feature>
<sequence length="708" mass="78155">MKMIILCLQEKAVVLSSLSDCKNNRSTIGPEYNFEEATMEVDGDTQPEMRNFHLLRPLPRHRSQSDTSGFRCRVLLKLKGTRSVEGLEKSASLASCDVGVDFPSNTQNAPAPRQQRGKLSTLGKLFKPWKWRKKKTSDKFQDLSKVLERKISTRQTREELIKKGVLIPDQEELISSENLNGHATSSVTSEEVKVDIESPKTPLEIKATEPVSTEDKTERCDTKPLAQANQVRPQDVQAKKQQSATLPTSSKAAGGTAVTTRHRDGASGTKKTAKTTGKAGSSTQAKANPRSTNNASHGTAKSSHPKKTGGTAKSTSASTSTSTPRSHVSKDTGAAVKTNRTDARTNRKSDAPSSSSIPQKASAETPNQPGELKSLLLSSDSKPASSKASGSETEGTQAASKSVPNASITGEETHKGMAPEPTLQSPHIKKATEDTSFTEGETCSQGEKPGRTGGEGGEEEKKKKETQSAVENSSSLVSCRSAQSQAEKPQGLSVNTDQATVTVIPDRPRDSQTSDSDSDGPILYQDEEEEEEEEEDEYTNSSLASKIRRRDTLNIKLGNRPSKKELEEKNILPRSSETERHELRQQIGCKLVRRLSQRPTTEELEQRNILKQKNEAEEQEAKQEIKRRLSRKLSVRPTVAELVARRILRFNEYVEVTDAKDYDRRADKPWTRLTPADKAAIRKELNEFKSREMEVHEDSKQFTRFHRP</sequence>
<protein>
    <recommendedName>
        <fullName evidence="5">Phosphatase and actin regulator</fullName>
    </recommendedName>
</protein>
<feature type="compositionally biased region" description="Low complexity" evidence="6">
    <location>
        <begin position="372"/>
        <end position="391"/>
    </location>
</feature>
<feature type="compositionally biased region" description="Polar residues" evidence="6">
    <location>
        <begin position="434"/>
        <end position="445"/>
    </location>
</feature>
<feature type="compositionally biased region" description="Polar residues" evidence="6">
    <location>
        <begin position="467"/>
        <end position="501"/>
    </location>
</feature>
<feature type="compositionally biased region" description="Low complexity" evidence="6">
    <location>
        <begin position="308"/>
        <end position="323"/>
    </location>
</feature>
<dbReference type="Ensembl" id="ENSMALT00000029839.1">
    <property type="protein sequence ID" value="ENSMALP00000029314.1"/>
    <property type="gene ID" value="ENSMALG00000020285.1"/>
</dbReference>
<feature type="compositionally biased region" description="Polar residues" evidence="6">
    <location>
        <begin position="351"/>
        <end position="368"/>
    </location>
</feature>
<feature type="compositionally biased region" description="Basic and acidic residues" evidence="6">
    <location>
        <begin position="339"/>
        <end position="350"/>
    </location>
</feature>
<dbReference type="Pfam" id="PF02755">
    <property type="entry name" value="RPEL"/>
    <property type="match status" value="4"/>
</dbReference>
<evidence type="ECO:0000256" key="1">
    <source>
        <dbReference type="ARBA" id="ARBA00009795"/>
    </source>
</evidence>
<dbReference type="GO" id="GO:0003779">
    <property type="term" value="F:actin binding"/>
    <property type="evidence" value="ECO:0007669"/>
    <property type="project" value="UniProtKB-KW"/>
</dbReference>
<reference evidence="7" key="1">
    <citation type="submission" date="2025-08" db="UniProtKB">
        <authorList>
            <consortium name="Ensembl"/>
        </authorList>
    </citation>
    <scope>IDENTIFICATION</scope>
</reference>
<feature type="compositionally biased region" description="Polar residues" evidence="6">
    <location>
        <begin position="177"/>
        <end position="189"/>
    </location>
</feature>
<feature type="region of interest" description="Disordered" evidence="6">
    <location>
        <begin position="177"/>
        <end position="583"/>
    </location>
</feature>
<keyword evidence="2 5" id="KW-0677">Repeat</keyword>
<dbReference type="PROSITE" id="PS51073">
    <property type="entry name" value="RPEL"/>
    <property type="match status" value="4"/>
</dbReference>
<dbReference type="Proteomes" id="UP000261600">
    <property type="component" value="Unplaced"/>
</dbReference>
<evidence type="ECO:0000256" key="4">
    <source>
        <dbReference type="PROSITE-ProRule" id="PRU00401"/>
    </source>
</evidence>
<name>A0A3Q3K6I1_MONAL</name>
<feature type="compositionally biased region" description="Basic and acidic residues" evidence="6">
    <location>
        <begin position="562"/>
        <end position="583"/>
    </location>
</feature>
<evidence type="ECO:0000256" key="6">
    <source>
        <dbReference type="SAM" id="MobiDB-lite"/>
    </source>
</evidence>
<dbReference type="AlphaFoldDB" id="A0A3Q3K6I1"/>